<dbReference type="PANTHER" id="PTHR22891">
    <property type="entry name" value="EUKARYOTIC TRANSLATION INITIATION FACTOR 2C"/>
    <property type="match status" value="1"/>
</dbReference>
<dbReference type="PROSITE" id="PS50822">
    <property type="entry name" value="PIWI"/>
    <property type="match status" value="1"/>
</dbReference>
<dbReference type="GO" id="GO:0031047">
    <property type="term" value="P:regulatory ncRNA-mediated gene silencing"/>
    <property type="evidence" value="ECO:0007669"/>
    <property type="project" value="UniProtKB-KW"/>
</dbReference>
<feature type="non-terminal residue" evidence="6">
    <location>
        <position position="1"/>
    </location>
</feature>
<dbReference type="InterPro" id="IPR036397">
    <property type="entry name" value="RNaseH_sf"/>
</dbReference>
<dbReference type="SMART" id="SM01163">
    <property type="entry name" value="DUF1785"/>
    <property type="match status" value="1"/>
</dbReference>
<proteinExistence type="inferred from homology"/>
<reference evidence="6" key="1">
    <citation type="submission" date="2015-07" db="EMBL/GenBank/DDBJ databases">
        <title>Transcriptome Assembly of Anthurium amnicola.</title>
        <authorList>
            <person name="Suzuki J."/>
        </authorList>
    </citation>
    <scope>NUCLEOTIDE SEQUENCE</scope>
</reference>
<dbReference type="EMBL" id="GDJX01021657">
    <property type="protein sequence ID" value="JAT46279.1"/>
    <property type="molecule type" value="Transcribed_RNA"/>
</dbReference>
<dbReference type="InterPro" id="IPR036085">
    <property type="entry name" value="PAZ_dom_sf"/>
</dbReference>
<dbReference type="Pfam" id="PF16486">
    <property type="entry name" value="ArgoN"/>
    <property type="match status" value="1"/>
</dbReference>
<dbReference type="InterPro" id="IPR003100">
    <property type="entry name" value="PAZ_dom"/>
</dbReference>
<comment type="similarity">
    <text evidence="1">Belongs to the argonaute family. Ago subfamily.</text>
</comment>
<dbReference type="CDD" id="cd02846">
    <property type="entry name" value="PAZ_argonaute_like"/>
    <property type="match status" value="1"/>
</dbReference>
<dbReference type="Gene3D" id="3.30.420.10">
    <property type="entry name" value="Ribonuclease H-like superfamily/Ribonuclease H"/>
    <property type="match status" value="1"/>
</dbReference>
<feature type="domain" description="PAZ" evidence="4">
    <location>
        <begin position="352"/>
        <end position="464"/>
    </location>
</feature>
<dbReference type="Pfam" id="PF02171">
    <property type="entry name" value="Piwi"/>
    <property type="match status" value="1"/>
</dbReference>
<dbReference type="CDD" id="cd04657">
    <property type="entry name" value="Piwi_ago-like"/>
    <property type="match status" value="1"/>
</dbReference>
<sequence>FEGSVAMDQQGRANRGRGNGGSGGGRYSGRGDGGGRGGGWPRGGRGCAAPTSGRGDGQWGDHPGRGAYGGGRGGGGGGVWQQRGGGHPSGAPRGRVDGGRGRGTPAWGPAGSSATTPDSLAADLGRMAIVPSPLVPQSPSKNGRLVPIQRPDRGGSLGAKTPLRLRVNNFILQFDEKMIIYHYDMDVRPEDLPECQGGAAPEISKSDLSAIKRELFRDNADQFHVRTVPYDGQRNLFSPALLRDGEFRVSLLRGHTFNVSLKLVRPVPLKELMQPPCPREILQGLDVIMRENSHGERICIGRSFYSKGERDRCDLGMGVTALRGFKQSIKSTEQGLVLSADHSVMAFHKPVMVLEYLHERMGLAFNERTHLDERQRAAVRWELKGLKVMVVHRQERRKFTVFGLTALKTNDIKFDDSNTGGTLRLVDYYRDKYQMDIRYKQLPCLELSKTKQNYVPMELCKLVEGQRVPKEKLDRDADRALKEMQLPKPWARKNIISDLMHSEDGPARGDILDEFHLSVSSDMARATGRVLDRPPLRLRDMNGQPCRFHIQNVDGQWNLLQNKVSSSKRIERWGIADFSPSRRRQQGLQIAPFVDKLVKKCNALGIPMNPEPTFVGRYSMDIISDPRWLRDTLNEVKKQTGGRLQILICPMAEQHDGYKSLKFIAETQVGMVTQCCLSYHANQGKDQYLANLGLKMNTKLGGGNIELYDRFPCVGDVPVMFIGADVNHPKSHDTTSPSIAAVVATINWPALNSYVSKVQAQPHRKENIMNIGSMCQELVDKYARANNIKPQKIIYFRDGVSDSQFDKVLNEELKDIKAAIESDGYKPTITVVVAQKRHHTRFFPEDRNGPFSTKTGNVPPGTVVDQGIVAPGLFNFYLCSHNGILGTSKPTHYYVLWDENGFTSDAMHKLTYDLCFTFSRCTKPVSLVPPVYYADLLAYRGRLYHEEMVLQSPSSASSSSSFSVSSDNFSIPELHKDVEDVMYYA</sequence>
<dbReference type="SMART" id="SM00949">
    <property type="entry name" value="PAZ"/>
    <property type="match status" value="1"/>
</dbReference>
<dbReference type="GO" id="GO:0003723">
    <property type="term" value="F:RNA binding"/>
    <property type="evidence" value="ECO:0007669"/>
    <property type="project" value="InterPro"/>
</dbReference>
<feature type="region of interest" description="Disordered" evidence="3">
    <location>
        <begin position="1"/>
        <end position="118"/>
    </location>
</feature>
<evidence type="ECO:0000313" key="6">
    <source>
        <dbReference type="EMBL" id="JAT46279.1"/>
    </source>
</evidence>
<feature type="compositionally biased region" description="Gly residues" evidence="3">
    <location>
        <begin position="66"/>
        <end position="88"/>
    </location>
</feature>
<evidence type="ECO:0000259" key="5">
    <source>
        <dbReference type="PROSITE" id="PS50822"/>
    </source>
</evidence>
<dbReference type="SMART" id="SM00950">
    <property type="entry name" value="Piwi"/>
    <property type="match status" value="1"/>
</dbReference>
<evidence type="ECO:0000256" key="2">
    <source>
        <dbReference type="ARBA" id="ARBA00023158"/>
    </source>
</evidence>
<dbReference type="PROSITE" id="PS50821">
    <property type="entry name" value="PAZ"/>
    <property type="match status" value="1"/>
</dbReference>
<gene>
    <name evidence="6" type="primary">AGO2_6</name>
    <name evidence="6" type="ORF">g.118919</name>
</gene>
<dbReference type="SUPFAM" id="SSF53098">
    <property type="entry name" value="Ribonuclease H-like"/>
    <property type="match status" value="1"/>
</dbReference>
<evidence type="ECO:0000259" key="4">
    <source>
        <dbReference type="PROSITE" id="PS50821"/>
    </source>
</evidence>
<dbReference type="Gene3D" id="2.170.260.10">
    <property type="entry name" value="paz domain"/>
    <property type="match status" value="1"/>
</dbReference>
<organism evidence="6">
    <name type="scientific">Anthurium amnicola</name>
    <dbReference type="NCBI Taxonomy" id="1678845"/>
    <lineage>
        <taxon>Eukaryota</taxon>
        <taxon>Viridiplantae</taxon>
        <taxon>Streptophyta</taxon>
        <taxon>Embryophyta</taxon>
        <taxon>Tracheophyta</taxon>
        <taxon>Spermatophyta</taxon>
        <taxon>Magnoliopsida</taxon>
        <taxon>Liliopsida</taxon>
        <taxon>Araceae</taxon>
        <taxon>Pothoideae</taxon>
        <taxon>Potheae</taxon>
        <taxon>Anthurium</taxon>
    </lineage>
</organism>
<dbReference type="AlphaFoldDB" id="A0A1D1XV76"/>
<protein>
    <submittedName>
        <fullName evidence="6">Protein argonaute 2</fullName>
    </submittedName>
</protein>
<feature type="region of interest" description="Disordered" evidence="3">
    <location>
        <begin position="132"/>
        <end position="159"/>
    </location>
</feature>
<dbReference type="InterPro" id="IPR014811">
    <property type="entry name" value="ArgoL1"/>
</dbReference>
<dbReference type="InterPro" id="IPR032473">
    <property type="entry name" value="Argonaute_Mid_dom"/>
</dbReference>
<dbReference type="InterPro" id="IPR045246">
    <property type="entry name" value="Piwi_ago-like"/>
</dbReference>
<evidence type="ECO:0000256" key="3">
    <source>
        <dbReference type="SAM" id="MobiDB-lite"/>
    </source>
</evidence>
<dbReference type="Gene3D" id="3.40.50.2300">
    <property type="match status" value="1"/>
</dbReference>
<dbReference type="InterPro" id="IPR003165">
    <property type="entry name" value="Piwi"/>
</dbReference>
<dbReference type="Pfam" id="PF02170">
    <property type="entry name" value="PAZ"/>
    <property type="match status" value="1"/>
</dbReference>
<dbReference type="InterPro" id="IPR032474">
    <property type="entry name" value="Argonaute_N"/>
</dbReference>
<name>A0A1D1XV76_9ARAE</name>
<dbReference type="SUPFAM" id="SSF101690">
    <property type="entry name" value="PAZ domain"/>
    <property type="match status" value="1"/>
</dbReference>
<dbReference type="FunFam" id="2.170.260.10:FF:000008">
    <property type="entry name" value="Protein argonaute 7"/>
    <property type="match status" value="1"/>
</dbReference>
<dbReference type="Pfam" id="PF16487">
    <property type="entry name" value="ArgoMid"/>
    <property type="match status" value="1"/>
</dbReference>
<dbReference type="Pfam" id="PF08699">
    <property type="entry name" value="ArgoL1"/>
    <property type="match status" value="1"/>
</dbReference>
<accession>A0A1D1XV76</accession>
<keyword evidence="2" id="KW-0943">RNA-mediated gene silencing</keyword>
<feature type="compositionally biased region" description="Gly residues" evidence="3">
    <location>
        <begin position="17"/>
        <end position="46"/>
    </location>
</feature>
<evidence type="ECO:0000256" key="1">
    <source>
        <dbReference type="ARBA" id="ARBA00008201"/>
    </source>
</evidence>
<feature type="domain" description="Piwi" evidence="5">
    <location>
        <begin position="646"/>
        <end position="946"/>
    </location>
</feature>
<dbReference type="InterPro" id="IPR012337">
    <property type="entry name" value="RNaseH-like_sf"/>
</dbReference>